<dbReference type="PANTHER" id="PTHR14226:SF29">
    <property type="entry name" value="NEUROPATHY TARGET ESTERASE SWS"/>
    <property type="match status" value="1"/>
</dbReference>
<dbReference type="CDD" id="cd00038">
    <property type="entry name" value="CAP_ED"/>
    <property type="match status" value="3"/>
</dbReference>
<sequence length="1259" mass="141866">METLIQVRFFVVLTGTKRVDHLVSPIPEFDDDIQAPNGRVAVGISETCDGNIIERKWSFAPQKIYKSIVRKGHRLTHDAADLLSNTRPLLRRRHSTGPFRIASAAKDLLVNSRRTFRRQASDFGRSVLPRPPAEFFEPSDLPKLPSDLRPEVFYLSHNLKTLELPDTWNLNTSDIKVEDYDAGDIIVKSGDIDCGMIVVLEGAIAVYIRYGESKEYMVRRIEKGDSFSSPLSLLEILMVKHPYSMISFRSLYLKNPREWMRPIQIAITRLLHVTMTTLHQYLGLRSELLKQRDEKKNLEEKVEALKKGYVHGKLATLRSGSMDENRNYLELGRRYFADALNLTKHSEAAKILYNCLRIVSVPENGVLTEQNSEEDRLFVVVDGTFMLTQQPIYDDEGSAEEGSVTVYPKEMLGGLWLLTSEPSFYTVRACSNAKVAVLSKADFLSILEVFPEALLFTAYSVLRRLSSFTRSVDFGIDWVVLDSGQAVYRHIFIYLDICFKHCLLILYIKSGDTADSFFVVLSGRLRSVEKKTVVEEFGRGDIVGMIEVLQRVSRSTTVLAVRLSQLACIPEGLLNYVKMKFPQVGFRLVHLLGQHYSSNSKRATTVSKFSDELAGLFGDPRSHIKNLHTIAVVPASNDVPLAAFVCELYYALSSNLRVLRLSSQKVAERLGHEVLEKQVDFRLMHWLNLQEDIFPLVIYVCDYTATNWTGRCLRQADAILLVANGLQKPPKHSFMEEYLNSNPDGIRTNKELVLLWDENTVAPSGTIEWLKERWFSGHHHIRCPSRMKQWCDVKVSVDEKLVVDYYQSNVFGKQIDRNSDFARLGRILTGNAVGLVLGGGGARGAAHIGVIQAMQEEKIPVDMIGGVSIGSLIGGLYADCPTTLKEKANQWFLMMGSVWRQIWDLTYAHSAMFTGAGFNNTLLSVFGDKQIEDLWIPYFCISTDISESVMRVHRRGPLWSYARSSMSLAGYLPPLCDPIDGHLLLDGGYVNNLPADVMKTMGAKIVIAVDVGSASDTDLYNYGDSLSGFWVLFKKLNPFGENVKVLNMEEIQSRLAYVSCVRHLEQVKKASYCHYVRPPIDSFKTLDFVKFDQIVEIGYVYGSKVFPELIENDEDLMAATGAFVVKQVKHHKKGLSKSGGYNRSRASSFANLAAQVSRIPKNQSHGSSLDDDFEDDVLEQIQEIALPGDDNDDFSLASELGYLSEPCTIQKEFFFSDSSADEEASLTTNEVNENERQSGLTEFYFDESKAAEKFRSKNC</sequence>
<feature type="coiled-coil region" evidence="10">
    <location>
        <begin position="281"/>
        <end position="308"/>
    </location>
</feature>
<proteinExistence type="inferred from homology"/>
<dbReference type="Pfam" id="PF01734">
    <property type="entry name" value="Patatin"/>
    <property type="match status" value="1"/>
</dbReference>
<evidence type="ECO:0000259" key="11">
    <source>
        <dbReference type="PROSITE" id="PS50042"/>
    </source>
</evidence>
<reference evidence="14" key="1">
    <citation type="submission" date="2017-02" db="UniProtKB">
        <authorList>
            <consortium name="WormBaseParasite"/>
        </authorList>
    </citation>
    <scope>IDENTIFICATION</scope>
</reference>
<dbReference type="SUPFAM" id="SSF51206">
    <property type="entry name" value="cAMP-binding domain-like"/>
    <property type="match status" value="3"/>
</dbReference>
<comment type="subcellular location">
    <subcellularLocation>
        <location evidence="1">Membrane</location>
        <topology evidence="1">Single-pass membrane protein</topology>
    </subcellularLocation>
</comment>
<feature type="domain" description="Cyclic nucleotide-binding" evidence="11">
    <location>
        <begin position="508"/>
        <end position="569"/>
    </location>
</feature>
<dbReference type="STRING" id="451379.A0A0N5AG90"/>
<dbReference type="InterPro" id="IPR014710">
    <property type="entry name" value="RmlC-like_jellyroll"/>
</dbReference>
<feature type="domain" description="Cyclic nucleotide-binding" evidence="11">
    <location>
        <begin position="180"/>
        <end position="228"/>
    </location>
</feature>
<keyword evidence="5 9" id="KW-0442">Lipid degradation</keyword>
<dbReference type="FunFam" id="3.40.1090.10:FF:000001">
    <property type="entry name" value="neuropathy target esterase isoform X2"/>
    <property type="match status" value="1"/>
</dbReference>
<dbReference type="Pfam" id="PF00027">
    <property type="entry name" value="cNMP_binding"/>
    <property type="match status" value="2"/>
</dbReference>
<name>A0A0N5AG90_9BILA</name>
<dbReference type="InterPro" id="IPR002641">
    <property type="entry name" value="PNPLA_dom"/>
</dbReference>
<dbReference type="AlphaFoldDB" id="A0A0N5AG90"/>
<dbReference type="InterPro" id="IPR018490">
    <property type="entry name" value="cNMP-bd_dom_sf"/>
</dbReference>
<evidence type="ECO:0000256" key="4">
    <source>
        <dbReference type="ARBA" id="ARBA00022801"/>
    </source>
</evidence>
<keyword evidence="4 9" id="KW-0378">Hydrolase</keyword>
<dbReference type="PROSITE" id="PS50042">
    <property type="entry name" value="CNMP_BINDING_3"/>
    <property type="match status" value="3"/>
</dbReference>
<protein>
    <submittedName>
        <fullName evidence="14">Cyclic nucleotide-binding domain-containing protein</fullName>
    </submittedName>
</protein>
<keyword evidence="8" id="KW-0472">Membrane</keyword>
<dbReference type="GO" id="GO:0016020">
    <property type="term" value="C:membrane"/>
    <property type="evidence" value="ECO:0007669"/>
    <property type="project" value="UniProtKB-SubCell"/>
</dbReference>
<dbReference type="PROSITE" id="PS51635">
    <property type="entry name" value="PNPLA"/>
    <property type="match status" value="1"/>
</dbReference>
<dbReference type="Gene3D" id="2.60.120.10">
    <property type="entry name" value="Jelly Rolls"/>
    <property type="match status" value="3"/>
</dbReference>
<feature type="domain" description="PNPLA" evidence="12">
    <location>
        <begin position="835"/>
        <end position="999"/>
    </location>
</feature>
<dbReference type="GO" id="GO:0016042">
    <property type="term" value="P:lipid catabolic process"/>
    <property type="evidence" value="ECO:0007669"/>
    <property type="project" value="UniProtKB-UniRule"/>
</dbReference>
<evidence type="ECO:0000256" key="8">
    <source>
        <dbReference type="ARBA" id="ARBA00023136"/>
    </source>
</evidence>
<comment type="similarity">
    <text evidence="2">Belongs to the NTE family.</text>
</comment>
<dbReference type="InterPro" id="IPR056556">
    <property type="entry name" value="NTE1_P-loop_dom"/>
</dbReference>
<dbReference type="InterPro" id="IPR000595">
    <property type="entry name" value="cNMP-bd_dom"/>
</dbReference>
<feature type="domain" description="Cyclic nucleotide-binding" evidence="11">
    <location>
        <begin position="352"/>
        <end position="447"/>
    </location>
</feature>
<dbReference type="GO" id="GO:0004622">
    <property type="term" value="F:phosphatidylcholine lysophospholipase activity"/>
    <property type="evidence" value="ECO:0007669"/>
    <property type="project" value="InterPro"/>
</dbReference>
<evidence type="ECO:0000256" key="6">
    <source>
        <dbReference type="ARBA" id="ARBA00022989"/>
    </source>
</evidence>
<dbReference type="Proteomes" id="UP000046393">
    <property type="component" value="Unplaced"/>
</dbReference>
<dbReference type="PANTHER" id="PTHR14226">
    <property type="entry name" value="NEUROPATHY TARGET ESTERASE/SWISS CHEESE D.MELANOGASTER"/>
    <property type="match status" value="1"/>
</dbReference>
<evidence type="ECO:0000256" key="3">
    <source>
        <dbReference type="ARBA" id="ARBA00022692"/>
    </source>
</evidence>
<dbReference type="Pfam" id="PF24179">
    <property type="entry name" value="NTE_Ploop"/>
    <property type="match status" value="1"/>
</dbReference>
<dbReference type="InterPro" id="IPR016035">
    <property type="entry name" value="Acyl_Trfase/lysoPLipase"/>
</dbReference>
<evidence type="ECO:0000256" key="2">
    <source>
        <dbReference type="ARBA" id="ARBA00006636"/>
    </source>
</evidence>
<dbReference type="GO" id="GO:0046470">
    <property type="term" value="P:phosphatidylcholine metabolic process"/>
    <property type="evidence" value="ECO:0007669"/>
    <property type="project" value="InterPro"/>
</dbReference>
<keyword evidence="6" id="KW-1133">Transmembrane helix</keyword>
<keyword evidence="3" id="KW-0812">Transmembrane</keyword>
<keyword evidence="7 9" id="KW-0443">Lipid metabolism</keyword>
<dbReference type="InterPro" id="IPR001423">
    <property type="entry name" value="LysoPLipase_patatin_CS"/>
</dbReference>
<feature type="short sequence motif" description="GXGXXG" evidence="9">
    <location>
        <begin position="839"/>
        <end position="844"/>
    </location>
</feature>
<evidence type="ECO:0000259" key="12">
    <source>
        <dbReference type="PROSITE" id="PS51635"/>
    </source>
</evidence>
<evidence type="ECO:0000256" key="9">
    <source>
        <dbReference type="PROSITE-ProRule" id="PRU01161"/>
    </source>
</evidence>
<feature type="short sequence motif" description="DGA/G" evidence="9">
    <location>
        <begin position="986"/>
        <end position="988"/>
    </location>
</feature>
<evidence type="ECO:0000313" key="13">
    <source>
        <dbReference type="Proteomes" id="UP000046393"/>
    </source>
</evidence>
<dbReference type="InterPro" id="IPR050301">
    <property type="entry name" value="NTE"/>
</dbReference>
<dbReference type="GO" id="GO:0005783">
    <property type="term" value="C:endoplasmic reticulum"/>
    <property type="evidence" value="ECO:0007669"/>
    <property type="project" value="TreeGrafter"/>
</dbReference>
<keyword evidence="10" id="KW-0175">Coiled coil</keyword>
<dbReference type="WBParaSite" id="SMUV_0000332701-mRNA-1">
    <property type="protein sequence ID" value="SMUV_0000332701-mRNA-1"/>
    <property type="gene ID" value="SMUV_0000332701"/>
</dbReference>
<keyword evidence="13" id="KW-1185">Reference proteome</keyword>
<organism evidence="13 14">
    <name type="scientific">Syphacia muris</name>
    <dbReference type="NCBI Taxonomy" id="451379"/>
    <lineage>
        <taxon>Eukaryota</taxon>
        <taxon>Metazoa</taxon>
        <taxon>Ecdysozoa</taxon>
        <taxon>Nematoda</taxon>
        <taxon>Chromadorea</taxon>
        <taxon>Rhabditida</taxon>
        <taxon>Spirurina</taxon>
        <taxon>Oxyuridomorpha</taxon>
        <taxon>Oxyuroidea</taxon>
        <taxon>Oxyuridae</taxon>
        <taxon>Syphacia</taxon>
    </lineage>
</organism>
<evidence type="ECO:0000256" key="10">
    <source>
        <dbReference type="SAM" id="Coils"/>
    </source>
</evidence>
<accession>A0A0N5AG90</accession>
<feature type="short sequence motif" description="GXSXG" evidence="9">
    <location>
        <begin position="866"/>
        <end position="870"/>
    </location>
</feature>
<dbReference type="PROSITE" id="PS01237">
    <property type="entry name" value="UPF0028"/>
    <property type="match status" value="1"/>
</dbReference>
<dbReference type="SUPFAM" id="SSF52151">
    <property type="entry name" value="FabD/lysophospholipase-like"/>
    <property type="match status" value="1"/>
</dbReference>
<evidence type="ECO:0000256" key="1">
    <source>
        <dbReference type="ARBA" id="ARBA00004167"/>
    </source>
</evidence>
<feature type="active site" description="Nucleophile" evidence="9">
    <location>
        <position position="868"/>
    </location>
</feature>
<feature type="active site" description="Proton acceptor" evidence="9">
    <location>
        <position position="986"/>
    </location>
</feature>
<dbReference type="Gene3D" id="3.40.1090.10">
    <property type="entry name" value="Cytosolic phospholipase A2 catalytic domain"/>
    <property type="match status" value="2"/>
</dbReference>
<evidence type="ECO:0000313" key="14">
    <source>
        <dbReference type="WBParaSite" id="SMUV_0000332701-mRNA-1"/>
    </source>
</evidence>
<evidence type="ECO:0000256" key="5">
    <source>
        <dbReference type="ARBA" id="ARBA00022963"/>
    </source>
</evidence>
<evidence type="ECO:0000256" key="7">
    <source>
        <dbReference type="ARBA" id="ARBA00023098"/>
    </source>
</evidence>